<evidence type="ECO:0000259" key="2">
    <source>
        <dbReference type="Pfam" id="PF04248"/>
    </source>
</evidence>
<dbReference type="InterPro" id="IPR038694">
    <property type="entry name" value="DUF427_sf"/>
</dbReference>
<dbReference type="Pfam" id="PF04248">
    <property type="entry name" value="NTP_transf_9"/>
    <property type="match status" value="1"/>
</dbReference>
<dbReference type="Gene3D" id="2.170.150.40">
    <property type="entry name" value="Domain of unknown function (DUF427)"/>
    <property type="match status" value="1"/>
</dbReference>
<protein>
    <submittedName>
        <fullName evidence="3">Uncharacterized conserved protein, DUF427 family</fullName>
    </submittedName>
</protein>
<dbReference type="Proteomes" id="UP000183487">
    <property type="component" value="Unassembled WGS sequence"/>
</dbReference>
<dbReference type="InterPro" id="IPR007361">
    <property type="entry name" value="DUF427"/>
</dbReference>
<organism evidence="3 4">
    <name type="scientific">Paraburkholderia fungorum</name>
    <dbReference type="NCBI Taxonomy" id="134537"/>
    <lineage>
        <taxon>Bacteria</taxon>
        <taxon>Pseudomonadati</taxon>
        <taxon>Pseudomonadota</taxon>
        <taxon>Betaproteobacteria</taxon>
        <taxon>Burkholderiales</taxon>
        <taxon>Burkholderiaceae</taxon>
        <taxon>Paraburkholderia</taxon>
    </lineage>
</organism>
<name>A0A1H1E1A3_9BURK</name>
<dbReference type="AlphaFoldDB" id="A0A1H1E1A3"/>
<accession>A0A1H1E1A3</accession>
<dbReference type="PANTHER" id="PTHR34310">
    <property type="entry name" value="DUF427 DOMAIN PROTEIN (AFU_ORTHOLOGUE AFUA_3G02220)"/>
    <property type="match status" value="1"/>
</dbReference>
<evidence type="ECO:0000313" key="4">
    <source>
        <dbReference type="Proteomes" id="UP000183487"/>
    </source>
</evidence>
<proteinExistence type="predicted"/>
<keyword evidence="4" id="KW-1185">Reference proteome</keyword>
<evidence type="ECO:0000313" key="3">
    <source>
        <dbReference type="EMBL" id="SDQ82525.1"/>
    </source>
</evidence>
<dbReference type="PANTHER" id="PTHR34310:SF9">
    <property type="entry name" value="BLR5716 PROTEIN"/>
    <property type="match status" value="1"/>
</dbReference>
<feature type="compositionally biased region" description="Low complexity" evidence="1">
    <location>
        <begin position="8"/>
        <end position="20"/>
    </location>
</feature>
<reference evidence="4" key="1">
    <citation type="submission" date="2016-10" db="EMBL/GenBank/DDBJ databases">
        <authorList>
            <person name="Varghese N."/>
        </authorList>
    </citation>
    <scope>NUCLEOTIDE SEQUENCE [LARGE SCALE GENOMIC DNA]</scope>
    <source>
        <strain evidence="4">GAS106B</strain>
    </source>
</reference>
<dbReference type="RefSeq" id="WP_074765553.1">
    <property type="nucleotide sequence ID" value="NZ_FNKP01000001.1"/>
</dbReference>
<feature type="region of interest" description="Disordered" evidence="1">
    <location>
        <begin position="1"/>
        <end position="20"/>
    </location>
</feature>
<sequence>MSDAQTPHGSTGASTGGHSISISGNSHRVRVIHGGVTMADTQAGLTLSETGLPDVFYFPREHVNMARLERSAHTSHCPFKGDASYFHLRTEDGLIENAVWSYEAPLEPAMQIKGYLAFYSSRVDRIDQTS</sequence>
<gene>
    <name evidence="3" type="ORF">SAMN05443245_2905</name>
</gene>
<dbReference type="OrthoDB" id="4565346at2"/>
<evidence type="ECO:0000256" key="1">
    <source>
        <dbReference type="SAM" id="MobiDB-lite"/>
    </source>
</evidence>
<feature type="domain" description="DUF427" evidence="2">
    <location>
        <begin position="29"/>
        <end position="120"/>
    </location>
</feature>
<dbReference type="EMBL" id="FNKP01000001">
    <property type="protein sequence ID" value="SDQ82525.1"/>
    <property type="molecule type" value="Genomic_DNA"/>
</dbReference>